<dbReference type="InterPro" id="IPR029058">
    <property type="entry name" value="AB_hydrolase_fold"/>
</dbReference>
<dbReference type="InterPro" id="IPR000073">
    <property type="entry name" value="AB_hydrolase_1"/>
</dbReference>
<dbReference type="PANTHER" id="PTHR43798">
    <property type="entry name" value="MONOACYLGLYCEROL LIPASE"/>
    <property type="match status" value="1"/>
</dbReference>
<dbReference type="RefSeq" id="WP_015557172.1">
    <property type="nucleotide sequence ID" value="NC_021038.1"/>
</dbReference>
<feature type="domain" description="AB hydrolase-1" evidence="2">
    <location>
        <begin position="21"/>
        <end position="256"/>
    </location>
</feature>
<protein>
    <submittedName>
        <fullName evidence="3">Predicted hydrolases or acyltransferases (Alpha/beta hydrolase superfamily)</fullName>
    </submittedName>
</protein>
<dbReference type="SUPFAM" id="SSF53474">
    <property type="entry name" value="alpha/beta-Hydrolases"/>
    <property type="match status" value="1"/>
</dbReference>
<keyword evidence="4" id="KW-1185">Reference proteome</keyword>
<keyword evidence="1 3" id="KW-0378">Hydrolase</keyword>
<dbReference type="InterPro" id="IPR050266">
    <property type="entry name" value="AB_hydrolase_sf"/>
</dbReference>
<dbReference type="Pfam" id="PF00561">
    <property type="entry name" value="Abhydrolase_1"/>
    <property type="match status" value="1"/>
</dbReference>
<proteinExistence type="predicted"/>
<dbReference type="PANTHER" id="PTHR43798:SF31">
    <property type="entry name" value="AB HYDROLASE SUPERFAMILY PROTEIN YCLE"/>
    <property type="match status" value="1"/>
</dbReference>
<reference evidence="3 4" key="2">
    <citation type="submission" date="2010-03" db="EMBL/GenBank/DDBJ databases">
        <authorList>
            <person name="Pajon A."/>
        </authorList>
    </citation>
    <scope>NUCLEOTIDE SEQUENCE [LARGE SCALE GENOMIC DNA]</scope>
    <source>
        <strain evidence="3 4">SGP1</strain>
    </source>
</reference>
<sequence>MPFTTTNDNVSIHYEVHGQGKPLLFLPGWTCTTHFFCKNVEPLSKDHKVVLMDFRGHGESEKVLYGHRIARYAMDVLNLIEALDLDEVTLVGWSMGAAIAWSYLELFGPRHVEKLVCIDQAPAQYIGPDWTWGQTSCYDAETFVRTCCAAEFLPRTSAEGLVHGCLHREPTVDEVTTLADEISKCPPRVRIEIMRDHTHIDWRDFLPRITVPSLVLVARNSKVFPWQGSAYVGEAIPGAKTVFFESSGHMLFWEEPDRFNEVLSNFLNA</sequence>
<dbReference type="PRINTS" id="PR00412">
    <property type="entry name" value="EPOXHYDRLASE"/>
</dbReference>
<reference evidence="4" key="1">
    <citation type="submission" date="2010-03" db="EMBL/GenBank/DDBJ databases">
        <title>The genome sequence of Synergistetes sp. SGP1.</title>
        <authorList>
            <consortium name="metaHIT consortium -- http://www.metahit.eu/"/>
            <person name="Pajon A."/>
            <person name="Turner K."/>
            <person name="Parkhill J."/>
            <person name="Wade W."/>
            <person name="Vartoukian S."/>
        </authorList>
    </citation>
    <scope>NUCLEOTIDE SEQUENCE [LARGE SCALE GENOMIC DNA]</scope>
    <source>
        <strain evidence="4">SGP1</strain>
    </source>
</reference>
<dbReference type="InterPro" id="IPR000639">
    <property type="entry name" value="Epox_hydrolase-like"/>
</dbReference>
<evidence type="ECO:0000256" key="1">
    <source>
        <dbReference type="ARBA" id="ARBA00022801"/>
    </source>
</evidence>
<evidence type="ECO:0000313" key="4">
    <source>
        <dbReference type="Proteomes" id="UP000008957"/>
    </source>
</evidence>
<keyword evidence="3" id="KW-0808">Transferase</keyword>
<evidence type="ECO:0000313" key="3">
    <source>
        <dbReference type="EMBL" id="CBL29026.1"/>
    </source>
</evidence>
<dbReference type="PRINTS" id="PR00111">
    <property type="entry name" value="ABHYDROLASE"/>
</dbReference>
<dbReference type="AlphaFoldDB" id="A0AB94IYZ4"/>
<dbReference type="GO" id="GO:0016020">
    <property type="term" value="C:membrane"/>
    <property type="evidence" value="ECO:0007669"/>
    <property type="project" value="TreeGrafter"/>
</dbReference>
<dbReference type="GO" id="GO:0016787">
    <property type="term" value="F:hydrolase activity"/>
    <property type="evidence" value="ECO:0007669"/>
    <property type="project" value="UniProtKB-KW"/>
</dbReference>
<dbReference type="KEGG" id="sbr:SY1_23910"/>
<organism evidence="3 4">
    <name type="scientific">Fretibacterium fastidiosum</name>
    <dbReference type="NCBI Taxonomy" id="651822"/>
    <lineage>
        <taxon>Bacteria</taxon>
        <taxon>Thermotogati</taxon>
        <taxon>Synergistota</taxon>
        <taxon>Synergistia</taxon>
        <taxon>Synergistales</taxon>
        <taxon>Aminobacteriaceae</taxon>
        <taxon>Fretibacterium</taxon>
    </lineage>
</organism>
<dbReference type="Gene3D" id="3.40.50.1820">
    <property type="entry name" value="alpha/beta hydrolase"/>
    <property type="match status" value="1"/>
</dbReference>
<evidence type="ECO:0000259" key="2">
    <source>
        <dbReference type="Pfam" id="PF00561"/>
    </source>
</evidence>
<gene>
    <name evidence="3" type="ORF">SY1_23910</name>
</gene>
<dbReference type="EMBL" id="FP929056">
    <property type="protein sequence ID" value="CBL29026.1"/>
    <property type="molecule type" value="Genomic_DNA"/>
</dbReference>
<name>A0AB94IYZ4_9BACT</name>
<keyword evidence="3" id="KW-0012">Acyltransferase</keyword>
<accession>A0AB94IYZ4</accession>
<dbReference type="GO" id="GO:0016746">
    <property type="term" value="F:acyltransferase activity"/>
    <property type="evidence" value="ECO:0007669"/>
    <property type="project" value="UniProtKB-KW"/>
</dbReference>
<dbReference type="Proteomes" id="UP000008957">
    <property type="component" value="Chromosome"/>
</dbReference>